<gene>
    <name evidence="2" type="ORF">FHD67_19065</name>
</gene>
<dbReference type="SUPFAM" id="SSF56601">
    <property type="entry name" value="beta-lactamase/transpeptidase-like"/>
    <property type="match status" value="1"/>
</dbReference>
<comment type="caution">
    <text evidence="2">The sequence shown here is derived from an EMBL/GenBank/DDBJ whole genome shotgun (WGS) entry which is preliminary data.</text>
</comment>
<dbReference type="EMBL" id="VDDC01000058">
    <property type="protein sequence ID" value="TNH37665.1"/>
    <property type="molecule type" value="Genomic_DNA"/>
</dbReference>
<dbReference type="Proteomes" id="UP000304880">
    <property type="component" value="Unassembled WGS sequence"/>
</dbReference>
<dbReference type="InterPro" id="IPR050789">
    <property type="entry name" value="Diverse_Enzym_Activities"/>
</dbReference>
<proteinExistence type="predicted"/>
<accession>A0A5C4R117</accession>
<dbReference type="InterPro" id="IPR012338">
    <property type="entry name" value="Beta-lactam/transpept-like"/>
</dbReference>
<dbReference type="AlphaFoldDB" id="A0A5C4R117"/>
<name>A0A5C4R117_9RHOB</name>
<dbReference type="PANTHER" id="PTHR43283">
    <property type="entry name" value="BETA-LACTAMASE-RELATED"/>
    <property type="match status" value="1"/>
</dbReference>
<protein>
    <submittedName>
        <fullName evidence="2">Beta-lactamase family protein</fullName>
    </submittedName>
</protein>
<dbReference type="PANTHER" id="PTHR43283:SF14">
    <property type="entry name" value="BLL8153 PROTEIN"/>
    <property type="match status" value="1"/>
</dbReference>
<dbReference type="RefSeq" id="WP_139599708.1">
    <property type="nucleotide sequence ID" value="NZ_VDDC01000058.1"/>
</dbReference>
<organism evidence="2 3">
    <name type="scientific">Paracoccus haeundaensis</name>
    <dbReference type="NCBI Taxonomy" id="225362"/>
    <lineage>
        <taxon>Bacteria</taxon>
        <taxon>Pseudomonadati</taxon>
        <taxon>Pseudomonadota</taxon>
        <taxon>Alphaproteobacteria</taxon>
        <taxon>Rhodobacterales</taxon>
        <taxon>Paracoccaceae</taxon>
        <taxon>Paracoccus</taxon>
    </lineage>
</organism>
<dbReference type="InterPro" id="IPR001466">
    <property type="entry name" value="Beta-lactam-related"/>
</dbReference>
<feature type="domain" description="Beta-lactamase-related" evidence="1">
    <location>
        <begin position="45"/>
        <end position="196"/>
    </location>
</feature>
<evidence type="ECO:0000313" key="2">
    <source>
        <dbReference type="EMBL" id="TNH37665.1"/>
    </source>
</evidence>
<keyword evidence="3" id="KW-1185">Reference proteome</keyword>
<evidence type="ECO:0000313" key="3">
    <source>
        <dbReference type="Proteomes" id="UP000304880"/>
    </source>
</evidence>
<sequence length="197" mass="21171">MVLASDTSRDLVAAPGDLPGMVSYQIDDEIHHLYDFLSLDIVTGMILVKDGAVVFESYQRGNTADTRWMSMSEAKSITLTLVGAAIMDGHIGGLDDPVADHVLALAGSAYDRVSIRGIPLMASGVEWNETYTDATSNRRNLLLAQIKQRPRAAMAVMAALPRAHAPGTHHTYSTGETQVLGEVIHGAVGRPLSRYLA</sequence>
<dbReference type="Pfam" id="PF00144">
    <property type="entry name" value="Beta-lactamase"/>
    <property type="match status" value="1"/>
</dbReference>
<reference evidence="2 3" key="1">
    <citation type="submission" date="2019-06" db="EMBL/GenBank/DDBJ databases">
        <authorList>
            <person name="Li J."/>
        </authorList>
    </citation>
    <scope>NUCLEOTIDE SEQUENCE [LARGE SCALE GENOMIC DNA]</scope>
    <source>
        <strain evidence="2 3">CGMCC 1.8012</strain>
    </source>
</reference>
<dbReference type="Gene3D" id="3.40.710.10">
    <property type="entry name" value="DD-peptidase/beta-lactamase superfamily"/>
    <property type="match status" value="1"/>
</dbReference>
<evidence type="ECO:0000259" key="1">
    <source>
        <dbReference type="Pfam" id="PF00144"/>
    </source>
</evidence>